<accession>A0ABQ6IES5</accession>
<protein>
    <submittedName>
        <fullName evidence="1">Uncharacterized protein</fullName>
    </submittedName>
</protein>
<sequence>MATEVESGATVMVTGASAEVTAAIVTSTPVMRPEKVLDDWEKDCACGVPFHRVIVASAAVTATLVSSRVAVPPVTAAASPA</sequence>
<evidence type="ECO:0000313" key="2">
    <source>
        <dbReference type="Proteomes" id="UP001157125"/>
    </source>
</evidence>
<name>A0ABQ6IES5_9MICO</name>
<keyword evidence="2" id="KW-1185">Reference proteome</keyword>
<gene>
    <name evidence="1" type="ORF">GCM10025876_18760</name>
</gene>
<evidence type="ECO:0000313" key="1">
    <source>
        <dbReference type="EMBL" id="GMA35672.1"/>
    </source>
</evidence>
<dbReference type="Proteomes" id="UP001157125">
    <property type="component" value="Unassembled WGS sequence"/>
</dbReference>
<reference evidence="2" key="1">
    <citation type="journal article" date="2019" name="Int. J. Syst. Evol. Microbiol.">
        <title>The Global Catalogue of Microorganisms (GCM) 10K type strain sequencing project: providing services to taxonomists for standard genome sequencing and annotation.</title>
        <authorList>
            <consortium name="The Broad Institute Genomics Platform"/>
            <consortium name="The Broad Institute Genome Sequencing Center for Infectious Disease"/>
            <person name="Wu L."/>
            <person name="Ma J."/>
        </authorList>
    </citation>
    <scope>NUCLEOTIDE SEQUENCE [LARGE SCALE GENOMIC DNA]</scope>
    <source>
        <strain evidence="2">NBRC 112299</strain>
    </source>
</reference>
<proteinExistence type="predicted"/>
<dbReference type="EMBL" id="BSUN01000001">
    <property type="protein sequence ID" value="GMA35672.1"/>
    <property type="molecule type" value="Genomic_DNA"/>
</dbReference>
<comment type="caution">
    <text evidence="1">The sequence shown here is derived from an EMBL/GenBank/DDBJ whole genome shotgun (WGS) entry which is preliminary data.</text>
</comment>
<organism evidence="1 2">
    <name type="scientific">Demequina litorisediminis</name>
    <dbReference type="NCBI Taxonomy" id="1849022"/>
    <lineage>
        <taxon>Bacteria</taxon>
        <taxon>Bacillati</taxon>
        <taxon>Actinomycetota</taxon>
        <taxon>Actinomycetes</taxon>
        <taxon>Micrococcales</taxon>
        <taxon>Demequinaceae</taxon>
        <taxon>Demequina</taxon>
    </lineage>
</organism>